<organism evidence="9 10">
    <name type="scientific">Streptomyces thermolineatus</name>
    <dbReference type="NCBI Taxonomy" id="44033"/>
    <lineage>
        <taxon>Bacteria</taxon>
        <taxon>Bacillati</taxon>
        <taxon>Actinomycetota</taxon>
        <taxon>Actinomycetes</taxon>
        <taxon>Kitasatosporales</taxon>
        <taxon>Streptomycetaceae</taxon>
        <taxon>Streptomyces</taxon>
    </lineage>
</organism>
<evidence type="ECO:0000313" key="10">
    <source>
        <dbReference type="Proteomes" id="UP001501358"/>
    </source>
</evidence>
<evidence type="ECO:0000256" key="6">
    <source>
        <dbReference type="PIRNR" id="PIRNR000535"/>
    </source>
</evidence>
<dbReference type="Proteomes" id="UP001501358">
    <property type="component" value="Unassembled WGS sequence"/>
</dbReference>
<evidence type="ECO:0000256" key="3">
    <source>
        <dbReference type="ARBA" id="ARBA00022741"/>
    </source>
</evidence>
<keyword evidence="2 6" id="KW-0808">Transferase</keyword>
<dbReference type="PANTHER" id="PTHR46566:SF2">
    <property type="entry name" value="ATP-DEPENDENT 6-PHOSPHOFRUCTOKINASE ISOZYME 2"/>
    <property type="match status" value="1"/>
</dbReference>
<evidence type="ECO:0000256" key="2">
    <source>
        <dbReference type="ARBA" id="ARBA00022679"/>
    </source>
</evidence>
<keyword evidence="4 9" id="KW-0418">Kinase</keyword>
<protein>
    <submittedName>
        <fullName evidence="9">PfkB family carbohydrate kinase</fullName>
    </submittedName>
</protein>
<evidence type="ECO:0000256" key="5">
    <source>
        <dbReference type="ARBA" id="ARBA00022840"/>
    </source>
</evidence>
<evidence type="ECO:0000256" key="7">
    <source>
        <dbReference type="SAM" id="MobiDB-lite"/>
    </source>
</evidence>
<name>A0ABN3KVL4_9ACTN</name>
<dbReference type="PANTHER" id="PTHR46566">
    <property type="entry name" value="1-PHOSPHOFRUCTOKINASE-RELATED"/>
    <property type="match status" value="1"/>
</dbReference>
<comment type="similarity">
    <text evidence="1">Belongs to the carbohydrate kinase PfkB family.</text>
</comment>
<dbReference type="GO" id="GO:0016301">
    <property type="term" value="F:kinase activity"/>
    <property type="evidence" value="ECO:0007669"/>
    <property type="project" value="UniProtKB-KW"/>
</dbReference>
<dbReference type="InterPro" id="IPR029056">
    <property type="entry name" value="Ribokinase-like"/>
</dbReference>
<dbReference type="InterPro" id="IPR011611">
    <property type="entry name" value="PfkB_dom"/>
</dbReference>
<dbReference type="EMBL" id="BAAATA010000002">
    <property type="protein sequence ID" value="GAA2471060.1"/>
    <property type="molecule type" value="Genomic_DNA"/>
</dbReference>
<feature type="region of interest" description="Disordered" evidence="7">
    <location>
        <begin position="87"/>
        <end position="110"/>
    </location>
</feature>
<evidence type="ECO:0000256" key="4">
    <source>
        <dbReference type="ARBA" id="ARBA00022777"/>
    </source>
</evidence>
<gene>
    <name evidence="9" type="ORF">GCM10010406_03260</name>
</gene>
<evidence type="ECO:0000259" key="8">
    <source>
        <dbReference type="Pfam" id="PF00294"/>
    </source>
</evidence>
<evidence type="ECO:0000256" key="1">
    <source>
        <dbReference type="ARBA" id="ARBA00010688"/>
    </source>
</evidence>
<keyword evidence="3" id="KW-0547">Nucleotide-binding</keyword>
<dbReference type="PIRSF" id="PIRSF000535">
    <property type="entry name" value="1PFK/6PFK/LacC"/>
    <property type="match status" value="1"/>
</dbReference>
<feature type="domain" description="Carbohydrate kinase PfkB" evidence="8">
    <location>
        <begin position="26"/>
        <end position="290"/>
    </location>
</feature>
<sequence>MRMTEKVMVFAPIPLLTVTVEEQQDGTPDIHVHSGGQGVWQARVLVALGVDTVLCGTFGGESGPVARQLIENEGITVHPVVRQGRNGTYVHDRRGGSRSTVAETPGDPLTRHDLDDLYSVALAEGLKADTSILSGPADPSLVSPETYRRLTNDLRANGGKIVVDLCGDLLRACLQGGVDLLKISHEEVIADGRADDDDPEQLVAAMRALRDEGADTVLVSRADNPALALIGDEILQVPLPRMEVVEPRGAGDSMTAGITAALARGTDPKEAVRFAAAAGALNVTRHGLGTVHEEAVRELARRIELEPYRPGTS</sequence>
<evidence type="ECO:0000313" key="9">
    <source>
        <dbReference type="EMBL" id="GAA2471060.1"/>
    </source>
</evidence>
<dbReference type="SUPFAM" id="SSF53613">
    <property type="entry name" value="Ribokinase-like"/>
    <property type="match status" value="1"/>
</dbReference>
<dbReference type="InterPro" id="IPR017583">
    <property type="entry name" value="Tagatose/fructose_Pkinase"/>
</dbReference>
<dbReference type="Pfam" id="PF00294">
    <property type="entry name" value="PfkB"/>
    <property type="match status" value="1"/>
</dbReference>
<keyword evidence="10" id="KW-1185">Reference proteome</keyword>
<keyword evidence="5" id="KW-0067">ATP-binding</keyword>
<comment type="caution">
    <text evidence="9">The sequence shown here is derived from an EMBL/GenBank/DDBJ whole genome shotgun (WGS) entry which is preliminary data.</text>
</comment>
<proteinExistence type="inferred from homology"/>
<dbReference type="Gene3D" id="3.40.1190.20">
    <property type="match status" value="1"/>
</dbReference>
<accession>A0ABN3KVL4</accession>
<reference evidence="9 10" key="1">
    <citation type="journal article" date="2019" name="Int. J. Syst. Evol. Microbiol.">
        <title>The Global Catalogue of Microorganisms (GCM) 10K type strain sequencing project: providing services to taxonomists for standard genome sequencing and annotation.</title>
        <authorList>
            <consortium name="The Broad Institute Genomics Platform"/>
            <consortium name="The Broad Institute Genome Sequencing Center for Infectious Disease"/>
            <person name="Wu L."/>
            <person name="Ma J."/>
        </authorList>
    </citation>
    <scope>NUCLEOTIDE SEQUENCE [LARGE SCALE GENOMIC DNA]</scope>
    <source>
        <strain evidence="9 10">JCM 6307</strain>
    </source>
</reference>